<organism evidence="1 2">
    <name type="scientific">Cryoendolithus antarcticus</name>
    <dbReference type="NCBI Taxonomy" id="1507870"/>
    <lineage>
        <taxon>Eukaryota</taxon>
        <taxon>Fungi</taxon>
        <taxon>Dikarya</taxon>
        <taxon>Ascomycota</taxon>
        <taxon>Pezizomycotina</taxon>
        <taxon>Dothideomycetes</taxon>
        <taxon>Dothideomycetidae</taxon>
        <taxon>Cladosporiales</taxon>
        <taxon>Cladosporiaceae</taxon>
        <taxon>Cryoendolithus</taxon>
    </lineage>
</organism>
<accession>A0A1V8T0J4</accession>
<dbReference type="InParanoid" id="A0A1V8T0J4"/>
<gene>
    <name evidence="1" type="ORF">B0A48_07867</name>
</gene>
<dbReference type="Proteomes" id="UP000192596">
    <property type="component" value="Unassembled WGS sequence"/>
</dbReference>
<name>A0A1V8T0J4_9PEZI</name>
<proteinExistence type="predicted"/>
<sequence>MASTNHAQLFWPAPNTKASNTTTALQPQSRRLSLAPELRTKIFEYAVEASDPIVIIVIAQNFKTTSGRKRVRYSLRPNHSLFTVSKQTGSAARRIYWTQNTFFFNDLALNYKSIKAFNYITMPFDKYLSKVALSRTVRVPVLTQTGVTSILIFPPHYL</sequence>
<dbReference type="EMBL" id="NAJO01000020">
    <property type="protein sequence ID" value="OQO04850.1"/>
    <property type="molecule type" value="Genomic_DNA"/>
</dbReference>
<comment type="caution">
    <text evidence="1">The sequence shown here is derived from an EMBL/GenBank/DDBJ whole genome shotgun (WGS) entry which is preliminary data.</text>
</comment>
<reference evidence="2" key="1">
    <citation type="submission" date="2017-03" db="EMBL/GenBank/DDBJ databases">
        <title>Genomes of endolithic fungi from Antarctica.</title>
        <authorList>
            <person name="Coleine C."/>
            <person name="Masonjones S."/>
            <person name="Stajich J.E."/>
        </authorList>
    </citation>
    <scope>NUCLEOTIDE SEQUENCE [LARGE SCALE GENOMIC DNA]</scope>
    <source>
        <strain evidence="2">CCFEE 5527</strain>
    </source>
</reference>
<evidence type="ECO:0000313" key="2">
    <source>
        <dbReference type="Proteomes" id="UP000192596"/>
    </source>
</evidence>
<dbReference type="OrthoDB" id="5413827at2759"/>
<evidence type="ECO:0000313" key="1">
    <source>
        <dbReference type="EMBL" id="OQO04850.1"/>
    </source>
</evidence>
<dbReference type="AlphaFoldDB" id="A0A1V8T0J4"/>
<keyword evidence="2" id="KW-1185">Reference proteome</keyword>
<protein>
    <submittedName>
        <fullName evidence="1">Uncharacterized protein</fullName>
    </submittedName>
</protein>